<dbReference type="Gene3D" id="3.40.50.150">
    <property type="entry name" value="Vaccinia Virus protein VP39"/>
    <property type="match status" value="1"/>
</dbReference>
<organism evidence="2">
    <name type="scientific">freshwater metagenome</name>
    <dbReference type="NCBI Taxonomy" id="449393"/>
    <lineage>
        <taxon>unclassified sequences</taxon>
        <taxon>metagenomes</taxon>
        <taxon>ecological metagenomes</taxon>
    </lineage>
</organism>
<dbReference type="InterPro" id="IPR029063">
    <property type="entry name" value="SAM-dependent_MTases_sf"/>
</dbReference>
<name>A0A6J6LRP8_9ZZZZ</name>
<reference evidence="2" key="1">
    <citation type="submission" date="2020-05" db="EMBL/GenBank/DDBJ databases">
        <authorList>
            <person name="Chiriac C."/>
            <person name="Salcher M."/>
            <person name="Ghai R."/>
            <person name="Kavagutti S V."/>
        </authorList>
    </citation>
    <scope>NUCLEOTIDE SEQUENCE</scope>
</reference>
<dbReference type="InterPro" id="IPR052514">
    <property type="entry name" value="SAM-dependent_MTase"/>
</dbReference>
<dbReference type="PANTHER" id="PTHR34203:SF15">
    <property type="entry name" value="SLL1173 PROTEIN"/>
    <property type="match status" value="1"/>
</dbReference>
<dbReference type="NCBIfam" id="TIGR01444">
    <property type="entry name" value="fkbM_fam"/>
    <property type="match status" value="1"/>
</dbReference>
<evidence type="ECO:0000313" key="2">
    <source>
        <dbReference type="EMBL" id="CAB4663708.1"/>
    </source>
</evidence>
<protein>
    <submittedName>
        <fullName evidence="2">Unannotated protein</fullName>
    </submittedName>
</protein>
<dbReference type="SUPFAM" id="SSF53335">
    <property type="entry name" value="S-adenosyl-L-methionine-dependent methyltransferases"/>
    <property type="match status" value="1"/>
</dbReference>
<dbReference type="EMBL" id="CAEZWU010000045">
    <property type="protein sequence ID" value="CAB4663708.1"/>
    <property type="molecule type" value="Genomic_DNA"/>
</dbReference>
<accession>A0A6J6LRP8</accession>
<evidence type="ECO:0000259" key="1">
    <source>
        <dbReference type="Pfam" id="PF05050"/>
    </source>
</evidence>
<feature type="domain" description="Methyltransferase FkbM" evidence="1">
    <location>
        <begin position="53"/>
        <end position="191"/>
    </location>
</feature>
<dbReference type="AlphaFoldDB" id="A0A6J6LRP8"/>
<dbReference type="InterPro" id="IPR006342">
    <property type="entry name" value="FkbM_mtfrase"/>
</dbReference>
<gene>
    <name evidence="2" type="ORF">UFOPK2292_00432</name>
</gene>
<sequence length="245" mass="27152">MLDPKLGVEFENRKFWFRTGNGRLFWRAKTVLHEEPLMISWIKSMKSNDVVLEIGANVGMYTVLIADKAKLVYASELDTLNAAILKENLYLNGLLEKVVIIPLAAGDKIEIVDVKFRSLSYGDALQLIAGGDETQTFGSHPDTTGYIATVLQVSLDELFEDAELVKPNKIKIDVDGNELTVLAGATKLLAGATEIYFEDGMTAACATFIDFLLENSFKEVSRDKQFAKSNKNHLVGYTKIFSKSS</sequence>
<proteinExistence type="predicted"/>
<dbReference type="Pfam" id="PF05050">
    <property type="entry name" value="Methyltransf_21"/>
    <property type="match status" value="1"/>
</dbReference>
<dbReference type="PANTHER" id="PTHR34203">
    <property type="entry name" value="METHYLTRANSFERASE, FKBM FAMILY PROTEIN"/>
    <property type="match status" value="1"/>
</dbReference>